<dbReference type="SUPFAM" id="SSF56935">
    <property type="entry name" value="Porins"/>
    <property type="match status" value="1"/>
</dbReference>
<keyword evidence="1" id="KW-0732">Signal</keyword>
<keyword evidence="3" id="KW-1185">Reference proteome</keyword>
<evidence type="ECO:0000256" key="1">
    <source>
        <dbReference type="SAM" id="SignalP"/>
    </source>
</evidence>
<organism evidence="2 3">
    <name type="scientific">Pontixanthobacter luteolus</name>
    <dbReference type="NCBI Taxonomy" id="295089"/>
    <lineage>
        <taxon>Bacteria</taxon>
        <taxon>Pseudomonadati</taxon>
        <taxon>Pseudomonadota</taxon>
        <taxon>Alphaproteobacteria</taxon>
        <taxon>Sphingomonadales</taxon>
        <taxon>Erythrobacteraceae</taxon>
        <taxon>Pontixanthobacter</taxon>
    </lineage>
</organism>
<feature type="signal peptide" evidence="1">
    <location>
        <begin position="1"/>
        <end position="23"/>
    </location>
</feature>
<sequence length="556" mass="57879">MKRIVFTSMGAVAAIAAASPLAAQDYGESEGRDESRSIGAGAGRATVEPYIEVSQIAVAELSPGNDVVTYTQLAAGVDATVTGRNTGGSVSLRYEKNIGYGDNALDSDTLSGVARGYASIVPRTLTVEAGALAARTRVDSNGGATLNPLIGEESESNIYSVYAGPNLHTSAGDVEINANYRAGYTKVEQPDSLVVTPGADPVDVFDDSLSQSAGIHLATRPGEPLPVGLGVGAGWNQEDVSNLDQRVRDMYVRGDVTVPVGQSLAVVAGVGYEDVEVSSRDAVRDVNGDPVIGDDGRLVTDKSQPRIIAYETSGMIWDAGVIWRPSTRTAFEAHVGRRYDSTTYYGSFAWAPDSRSAVNVSVYDTVSGFGNQLNTALANLPAEFTANRNALTGDLFGCVAGAEADEGSSCLNGVFSSVRGSVFRSRGVAANYSTTVGRLSTGLGFGYDRRKFIAAPGTVLAAANGVIDESYYAAWYLSGSIDARSAFSTNAYATLVESGFDSGGDVMAVGASASYSRSLTPRLSARAAIALDHIDSDISIEDITTASALVGLRLGF</sequence>
<dbReference type="AlphaFoldDB" id="A0A6I4UZV5"/>
<dbReference type="EMBL" id="WTYP01000001">
    <property type="protein sequence ID" value="MXP46501.1"/>
    <property type="molecule type" value="Genomic_DNA"/>
</dbReference>
<dbReference type="OrthoDB" id="7416805at2"/>
<name>A0A6I4UZV5_9SPHN</name>
<reference evidence="2 3" key="1">
    <citation type="submission" date="2019-12" db="EMBL/GenBank/DDBJ databases">
        <title>Genomic-based taxomic classification of the family Erythrobacteraceae.</title>
        <authorList>
            <person name="Xu L."/>
        </authorList>
    </citation>
    <scope>NUCLEOTIDE SEQUENCE [LARGE SCALE GENOMIC DNA]</scope>
    <source>
        <strain evidence="2 3">SW-109</strain>
    </source>
</reference>
<dbReference type="Proteomes" id="UP000471435">
    <property type="component" value="Unassembled WGS sequence"/>
</dbReference>
<evidence type="ECO:0000313" key="2">
    <source>
        <dbReference type="EMBL" id="MXP46501.1"/>
    </source>
</evidence>
<protein>
    <submittedName>
        <fullName evidence="2">Preprotein translocase subunit YajC</fullName>
    </submittedName>
</protein>
<accession>A0A6I4UZV5</accession>
<dbReference type="RefSeq" id="WP_160729726.1">
    <property type="nucleotide sequence ID" value="NZ_WTYP01000001.1"/>
</dbReference>
<proteinExistence type="predicted"/>
<gene>
    <name evidence="2" type="ORF">GRI43_03710</name>
</gene>
<evidence type="ECO:0000313" key="3">
    <source>
        <dbReference type="Proteomes" id="UP000471435"/>
    </source>
</evidence>
<feature type="chain" id="PRO_5026327334" evidence="1">
    <location>
        <begin position="24"/>
        <end position="556"/>
    </location>
</feature>
<comment type="caution">
    <text evidence="2">The sequence shown here is derived from an EMBL/GenBank/DDBJ whole genome shotgun (WGS) entry which is preliminary data.</text>
</comment>